<accession>A0A087T3S1</accession>
<name>A0A087T3S1_STEMI</name>
<protein>
    <submittedName>
        <fullName evidence="1">Uncharacterized protein</fullName>
    </submittedName>
</protein>
<dbReference type="Proteomes" id="UP000054359">
    <property type="component" value="Unassembled WGS sequence"/>
</dbReference>
<sequence>SDVASAYCIWNSAKFQEALFTAVLIFTSFLKCSHLESTNMLASICIQAALTLRGINI</sequence>
<gene>
    <name evidence="1" type="ORF">X975_12233</name>
</gene>
<organism evidence="1 2">
    <name type="scientific">Stegodyphus mimosarum</name>
    <name type="common">African social velvet spider</name>
    <dbReference type="NCBI Taxonomy" id="407821"/>
    <lineage>
        <taxon>Eukaryota</taxon>
        <taxon>Metazoa</taxon>
        <taxon>Ecdysozoa</taxon>
        <taxon>Arthropoda</taxon>
        <taxon>Chelicerata</taxon>
        <taxon>Arachnida</taxon>
        <taxon>Araneae</taxon>
        <taxon>Araneomorphae</taxon>
        <taxon>Entelegynae</taxon>
        <taxon>Eresoidea</taxon>
        <taxon>Eresidae</taxon>
        <taxon>Stegodyphus</taxon>
    </lineage>
</organism>
<feature type="non-terminal residue" evidence="1">
    <location>
        <position position="57"/>
    </location>
</feature>
<dbReference type="AlphaFoldDB" id="A0A087T3S1"/>
<evidence type="ECO:0000313" key="1">
    <source>
        <dbReference type="EMBL" id="KFM59760.1"/>
    </source>
</evidence>
<proteinExistence type="predicted"/>
<dbReference type="EMBL" id="KK113268">
    <property type="protein sequence ID" value="KFM59760.1"/>
    <property type="molecule type" value="Genomic_DNA"/>
</dbReference>
<keyword evidence="2" id="KW-1185">Reference proteome</keyword>
<feature type="non-terminal residue" evidence="1">
    <location>
        <position position="1"/>
    </location>
</feature>
<evidence type="ECO:0000313" key="2">
    <source>
        <dbReference type="Proteomes" id="UP000054359"/>
    </source>
</evidence>
<reference evidence="1 2" key="1">
    <citation type="submission" date="2013-11" db="EMBL/GenBank/DDBJ databases">
        <title>Genome sequencing of Stegodyphus mimosarum.</title>
        <authorList>
            <person name="Bechsgaard J."/>
        </authorList>
    </citation>
    <scope>NUCLEOTIDE SEQUENCE [LARGE SCALE GENOMIC DNA]</scope>
</reference>